<dbReference type="EMBL" id="CP001338">
    <property type="protein sequence ID" value="ACL15401.1"/>
    <property type="molecule type" value="Genomic_DNA"/>
</dbReference>
<dbReference type="Pfam" id="PF13649">
    <property type="entry name" value="Methyltransf_25"/>
    <property type="match status" value="1"/>
</dbReference>
<name>B8GHT1_METPE</name>
<feature type="domain" description="Methyltransferase" evidence="1">
    <location>
        <begin position="73"/>
        <end position="163"/>
    </location>
</feature>
<gene>
    <name evidence="2" type="ordered locus">Mpal_0005</name>
</gene>
<dbReference type="GO" id="GO:0008168">
    <property type="term" value="F:methyltransferase activity"/>
    <property type="evidence" value="ECO:0007669"/>
    <property type="project" value="UniProtKB-KW"/>
</dbReference>
<dbReference type="PANTHER" id="PTHR43667:SF2">
    <property type="entry name" value="FATTY ACID C-METHYL TRANSFERASE"/>
    <property type="match status" value="1"/>
</dbReference>
<dbReference type="KEGG" id="mpl:Mpal_0005"/>
<dbReference type="Gene3D" id="3.40.50.150">
    <property type="entry name" value="Vaccinia Virus protein VP39"/>
    <property type="match status" value="1"/>
</dbReference>
<keyword evidence="2" id="KW-0808">Transferase</keyword>
<evidence type="ECO:0000313" key="2">
    <source>
        <dbReference type="EMBL" id="ACL15401.1"/>
    </source>
</evidence>
<keyword evidence="2" id="KW-0489">Methyltransferase</keyword>
<dbReference type="eggNOG" id="arCOG01632">
    <property type="taxonomic scope" value="Archaea"/>
</dbReference>
<protein>
    <submittedName>
        <fullName evidence="2">Methyltransferase type 11</fullName>
    </submittedName>
</protein>
<proteinExistence type="predicted"/>
<dbReference type="Proteomes" id="UP000002457">
    <property type="component" value="Chromosome"/>
</dbReference>
<evidence type="ECO:0000259" key="1">
    <source>
        <dbReference type="Pfam" id="PF13649"/>
    </source>
</evidence>
<dbReference type="InterPro" id="IPR050723">
    <property type="entry name" value="CFA/CMAS"/>
</dbReference>
<dbReference type="HOGENOM" id="CLU_060275_1_0_2"/>
<organism evidence="2 3">
    <name type="scientific">Methanosphaerula palustris (strain ATCC BAA-1556 / DSM 19958 / E1-9c)</name>
    <dbReference type="NCBI Taxonomy" id="521011"/>
    <lineage>
        <taxon>Archaea</taxon>
        <taxon>Methanobacteriati</taxon>
        <taxon>Methanobacteriota</taxon>
        <taxon>Stenosarchaea group</taxon>
        <taxon>Methanomicrobia</taxon>
        <taxon>Methanomicrobiales</taxon>
        <taxon>Methanoregulaceae</taxon>
        <taxon>Methanosphaerula</taxon>
    </lineage>
</organism>
<keyword evidence="3" id="KW-1185">Reference proteome</keyword>
<dbReference type="OrthoDB" id="57427at2157"/>
<dbReference type="CDD" id="cd02440">
    <property type="entry name" value="AdoMet_MTases"/>
    <property type="match status" value="1"/>
</dbReference>
<dbReference type="InterPro" id="IPR029063">
    <property type="entry name" value="SAM-dependent_MTases_sf"/>
</dbReference>
<dbReference type="GO" id="GO:0032259">
    <property type="term" value="P:methylation"/>
    <property type="evidence" value="ECO:0007669"/>
    <property type="project" value="UniProtKB-KW"/>
</dbReference>
<evidence type="ECO:0000313" key="3">
    <source>
        <dbReference type="Proteomes" id="UP000002457"/>
    </source>
</evidence>
<dbReference type="AlphaFoldDB" id="B8GHT1"/>
<dbReference type="STRING" id="521011.Mpal_0005"/>
<dbReference type="PANTHER" id="PTHR43667">
    <property type="entry name" value="CYCLOPROPANE-FATTY-ACYL-PHOSPHOLIPID SYNTHASE"/>
    <property type="match status" value="1"/>
</dbReference>
<dbReference type="InterPro" id="IPR041698">
    <property type="entry name" value="Methyltransf_25"/>
</dbReference>
<dbReference type="GeneID" id="7270117"/>
<dbReference type="SUPFAM" id="SSF53335">
    <property type="entry name" value="S-adenosyl-L-methionine-dependent methyltransferases"/>
    <property type="match status" value="1"/>
</dbReference>
<sequence>MQSDRSNFEQPDWNQVWQRSQQRYDATPSYHDSVHLWGEKKNAARYDLNSREQYSARVQQTIRDLHPNRKERVLDIGAGPGTLALPLSPLVRSVTTVEPAGGMVEVLKEHIQSEGIDNITCIQKRWEDVNSTEDLAPPYDLVIVSFSLVMIDLWAAISKMNQVTDGLVALYWFVDNSFWEQQYLTLWPELHHAHFSPGPKADIVFNLLYQHGIYADIRMFPADKTYRFRDMEEAYQFFAPRFSITDQRQEGVLRTHLDLTRVVIPDGVLFTSPSTYARISWRTDQKRSGSPVR</sequence>
<reference evidence="2 3" key="1">
    <citation type="journal article" date="2015" name="Genome Announc.">
        <title>Complete Genome Sequence of Methanosphaerula palustris E1-9CT, a Hydrogenotrophic Methanogen Isolated from a Minerotrophic Fen Peatland.</title>
        <authorList>
            <person name="Cadillo-Quiroz H."/>
            <person name="Browne P."/>
            <person name="Kyrpides N."/>
            <person name="Woyke T."/>
            <person name="Goodwin L."/>
            <person name="Detter C."/>
            <person name="Yavitt J.B."/>
            <person name="Zinder S.H."/>
        </authorList>
    </citation>
    <scope>NUCLEOTIDE SEQUENCE [LARGE SCALE GENOMIC DNA]</scope>
    <source>
        <strain evidence="3">ATCC BAA-1556 / DSM 19958 / E1-9c</strain>
    </source>
</reference>
<dbReference type="RefSeq" id="WP_012616720.1">
    <property type="nucleotide sequence ID" value="NC_011832.1"/>
</dbReference>
<accession>B8GHT1</accession>